<organism evidence="3">
    <name type="scientific">Symploca sp. SIO1C4</name>
    <dbReference type="NCBI Taxonomy" id="2607765"/>
    <lineage>
        <taxon>Bacteria</taxon>
        <taxon>Bacillati</taxon>
        <taxon>Cyanobacteriota</taxon>
        <taxon>Cyanophyceae</taxon>
        <taxon>Coleofasciculales</taxon>
        <taxon>Coleofasciculaceae</taxon>
        <taxon>Symploca</taxon>
    </lineage>
</organism>
<sequence length="897" mass="100029">MLRKYLRYFLKVNIFNHKLLFRCKHTKAISSIVYSLLFSCAFLVTSLALIPTTNSTTPDTSEISANPQTLVQQGKAYYDAQQFIEAIEILKQAAEVFKNQGDHLQQAMTLNNLALAYQQLGQWSEAQAAITSSLELLQNPTTTQQLQMQGAALDLQGQIYLAQGQPDSAGEYFSTAAATYTQAGDEAGVLRSQINYAQALQASGMYRRALEILQQASINLQKQPDSVLKATSLRSLGRTQRLIGNLEQSQDILEQSLEVAQAIGSPQDISAALLSLGNIAKAKADNQKAWNYYQQAAANPKIQMITRIQAQLNLLSLLIDTPQKSITAPELVSQIQAQIAQLPPSHASVGVQLNLASALLKLENQENIKPQTIAELLSTTIQEARIIKDQRGESYALGQLAVLYEKTQQLKAAQELTEKALLIAQSIQAPEISYNWQWQLGRLLQARGETKSAIAAYTSAVSTLESVRSDIVSMNPEVQFSFRESVEPIYRELVGLLLKSQGGQTNRENLEQALKVIESLQQAELVNFFREDCLDRTPVQIDEVDKKAVVLYPIVLKDRLEVVVSLPNSTLRHYATFLPQTEVEEVFIQLQQEIAPEIVDFNRGPESWTTFWRPSSEAPQPQEYLNLAQRVYDWLIRPVEQELAASKAETLVFVLDGPLLNLPMAVLHDGQQFLIEKYAIALTPGLQLLDPKPLPRGKLTALKAGITKAREDFPPLPFLERELEQIKLQLPGELLLDQQFTSATIAKKISSVPFPVVHLATHGQFSSNAQETFILTWDQRLNIDQLRELLRSREERVSGAIELLVLSACQTATGDKRAALGLAGVAVRAGARSTLATLWLVDDRATAELMIRFYRQLTDTKISKAEALRRAQVSLLKDKYYQHPRLWAPFVLVGNWL</sequence>
<dbReference type="SUPFAM" id="SSF48452">
    <property type="entry name" value="TPR-like"/>
    <property type="match status" value="3"/>
</dbReference>
<keyword evidence="1" id="KW-1133">Transmembrane helix</keyword>
<feature type="domain" description="CHAT" evidence="2">
    <location>
        <begin position="627"/>
        <end position="895"/>
    </location>
</feature>
<dbReference type="InterPro" id="IPR024983">
    <property type="entry name" value="CHAT_dom"/>
</dbReference>
<gene>
    <name evidence="3" type="ORF">F6J89_16285</name>
</gene>
<keyword evidence="1" id="KW-0472">Membrane</keyword>
<dbReference type="PANTHER" id="PTHR10098:SF112">
    <property type="entry name" value="SLR0380 PROTEIN"/>
    <property type="match status" value="1"/>
</dbReference>
<evidence type="ECO:0000256" key="1">
    <source>
        <dbReference type="SAM" id="Phobius"/>
    </source>
</evidence>
<dbReference type="InterPro" id="IPR011990">
    <property type="entry name" value="TPR-like_helical_dom_sf"/>
</dbReference>
<comment type="caution">
    <text evidence="3">The sequence shown here is derived from an EMBL/GenBank/DDBJ whole genome shotgun (WGS) entry which is preliminary data.</text>
</comment>
<evidence type="ECO:0000313" key="3">
    <source>
        <dbReference type="EMBL" id="NER29143.1"/>
    </source>
</evidence>
<keyword evidence="1" id="KW-0812">Transmembrane</keyword>
<dbReference type="SMART" id="SM00028">
    <property type="entry name" value="TPR"/>
    <property type="match status" value="7"/>
</dbReference>
<accession>A0A6B3NC70</accession>
<protein>
    <submittedName>
        <fullName evidence="3">CHAT domain-containing protein</fullName>
    </submittedName>
</protein>
<dbReference type="EMBL" id="JAAHFQ010000315">
    <property type="protein sequence ID" value="NER29143.1"/>
    <property type="molecule type" value="Genomic_DNA"/>
</dbReference>
<feature type="transmembrane region" description="Helical" evidence="1">
    <location>
        <begin position="28"/>
        <end position="50"/>
    </location>
</feature>
<evidence type="ECO:0000259" key="2">
    <source>
        <dbReference type="Pfam" id="PF12770"/>
    </source>
</evidence>
<proteinExistence type="predicted"/>
<dbReference type="Pfam" id="PF12770">
    <property type="entry name" value="CHAT"/>
    <property type="match status" value="1"/>
</dbReference>
<dbReference type="Gene3D" id="1.25.40.10">
    <property type="entry name" value="Tetratricopeptide repeat domain"/>
    <property type="match status" value="2"/>
</dbReference>
<dbReference type="AlphaFoldDB" id="A0A6B3NC70"/>
<dbReference type="InterPro" id="IPR019734">
    <property type="entry name" value="TPR_rpt"/>
</dbReference>
<dbReference type="PANTHER" id="PTHR10098">
    <property type="entry name" value="RAPSYN-RELATED"/>
    <property type="match status" value="1"/>
</dbReference>
<name>A0A6B3NC70_9CYAN</name>
<reference evidence="3" key="1">
    <citation type="submission" date="2019-11" db="EMBL/GenBank/DDBJ databases">
        <title>Genomic insights into an expanded diversity of filamentous marine cyanobacteria reveals the extraordinary biosynthetic potential of Moorea and Okeania.</title>
        <authorList>
            <person name="Ferreira Leao T."/>
            <person name="Wang M."/>
            <person name="Moss N."/>
            <person name="Da Silva R."/>
            <person name="Sanders J."/>
            <person name="Nurk S."/>
            <person name="Gurevich A."/>
            <person name="Humphrey G."/>
            <person name="Reher R."/>
            <person name="Zhu Q."/>
            <person name="Belda-Ferre P."/>
            <person name="Glukhov E."/>
            <person name="Rex R."/>
            <person name="Dorrestein P.C."/>
            <person name="Knight R."/>
            <person name="Pevzner P."/>
            <person name="Gerwick W.H."/>
            <person name="Gerwick L."/>
        </authorList>
    </citation>
    <scope>NUCLEOTIDE SEQUENCE</scope>
    <source>
        <strain evidence="3">SIO1C4</strain>
    </source>
</reference>
<dbReference type="Pfam" id="PF13424">
    <property type="entry name" value="TPR_12"/>
    <property type="match status" value="2"/>
</dbReference>